<protein>
    <submittedName>
        <fullName evidence="2">Uncharacterized protein</fullName>
    </submittedName>
</protein>
<gene>
    <name evidence="2" type="ORF">EI555_002521</name>
</gene>
<feature type="compositionally biased region" description="Polar residues" evidence="1">
    <location>
        <begin position="20"/>
        <end position="30"/>
    </location>
</feature>
<comment type="caution">
    <text evidence="2">The sequence shown here is derived from an EMBL/GenBank/DDBJ whole genome shotgun (WGS) entry which is preliminary data.</text>
</comment>
<feature type="region of interest" description="Disordered" evidence="1">
    <location>
        <begin position="133"/>
        <end position="159"/>
    </location>
</feature>
<sequence>VRFILCTSHLNKSEFKKDVSTTPDLSQQTGEAAKSGLPPPASCPEGQAGTCFLSRGAPPRVASSWHLGATWADPEAWSVLGVLQILTPAMQYVETSGVCGPLTVALQAAPGQSPLISNSLDASPSLLQTKASQHNLGQEGRPGLSTGDADPEAKDLRGGRMCTRCSRPPASARLLSRLLPSLCPGSARLSPRALSVTQLPDYFRLREPDRGQVRHVLGLSQQEQVCPSAKAQQGEEGVQRDLSMTWWVWPNLVARLQGPRPPQGRGGPSP</sequence>
<evidence type="ECO:0000256" key="1">
    <source>
        <dbReference type="SAM" id="MobiDB-lite"/>
    </source>
</evidence>
<reference evidence="3" key="1">
    <citation type="journal article" date="2019" name="IScience">
        <title>Narwhal Genome Reveals Long-Term Low Genetic Diversity despite Current Large Abundance Size.</title>
        <authorList>
            <person name="Westbury M.V."/>
            <person name="Petersen B."/>
            <person name="Garde E."/>
            <person name="Heide-Jorgensen M.P."/>
            <person name="Lorenzen E.D."/>
        </authorList>
    </citation>
    <scope>NUCLEOTIDE SEQUENCE [LARGE SCALE GENOMIC DNA]</scope>
</reference>
<feature type="region of interest" description="Disordered" evidence="1">
    <location>
        <begin position="18"/>
        <end position="43"/>
    </location>
</feature>
<evidence type="ECO:0000313" key="3">
    <source>
        <dbReference type="Proteomes" id="UP000308365"/>
    </source>
</evidence>
<dbReference type="AlphaFoldDB" id="A0A4U1FII2"/>
<organism evidence="2 3">
    <name type="scientific">Monodon monoceros</name>
    <name type="common">Narwhal</name>
    <name type="synonym">Ceratodon monodon</name>
    <dbReference type="NCBI Taxonomy" id="40151"/>
    <lineage>
        <taxon>Eukaryota</taxon>
        <taxon>Metazoa</taxon>
        <taxon>Chordata</taxon>
        <taxon>Craniata</taxon>
        <taxon>Vertebrata</taxon>
        <taxon>Euteleostomi</taxon>
        <taxon>Mammalia</taxon>
        <taxon>Eutheria</taxon>
        <taxon>Laurasiatheria</taxon>
        <taxon>Artiodactyla</taxon>
        <taxon>Whippomorpha</taxon>
        <taxon>Cetacea</taxon>
        <taxon>Odontoceti</taxon>
        <taxon>Monodontidae</taxon>
        <taxon>Monodon</taxon>
    </lineage>
</organism>
<feature type="non-terminal residue" evidence="2">
    <location>
        <position position="1"/>
    </location>
</feature>
<proteinExistence type="predicted"/>
<accession>A0A4U1FII2</accession>
<evidence type="ECO:0000313" key="2">
    <source>
        <dbReference type="EMBL" id="TKC49799.1"/>
    </source>
</evidence>
<dbReference type="EMBL" id="RWIC01000106">
    <property type="protein sequence ID" value="TKC49799.1"/>
    <property type="molecule type" value="Genomic_DNA"/>
</dbReference>
<dbReference type="Proteomes" id="UP000308365">
    <property type="component" value="Unassembled WGS sequence"/>
</dbReference>
<feature type="non-terminal residue" evidence="2">
    <location>
        <position position="270"/>
    </location>
</feature>
<name>A0A4U1FII2_MONMO</name>